<sequence length="362" mass="42295">MGGFDGRLKRMATTPKAERRNRIIRQSLHQEENKNVQLKLNQTKFQQQSNNNLESFDKYTKQSNKDVVLANTQEKNNINLNNTFQSTIYQQICLPQDYISNNYEFRGGGGWEEQLPPSFGNKNENASKRFPLLYRVQMLKGFEVLCKRLLFHLVKASASSPKCFVALPFALIGASLLLCSFSSSWPSSLFKMENVLVVNHFFNQLIAILDKNLLLFLTRVIIIIFQMKSIFQKHKNKPEKTQKINCKKYKKYIYRSKGHLLLSTNETLFSAYVQLFGLIQDATIQHHKQIYKWWDLCQKCHLDKNLANWFKSNLDSQNSFKIVANTENLNYSYEKIKENFLDGIYGDEELNTKKVHFNAFTH</sequence>
<accession>A0A8S9ZXS5</accession>
<keyword evidence="1" id="KW-0812">Transmembrane</keyword>
<protein>
    <recommendedName>
        <fullName evidence="4">Transmembrane protein</fullName>
    </recommendedName>
</protein>
<evidence type="ECO:0000313" key="2">
    <source>
        <dbReference type="EMBL" id="KAF7638098.1"/>
    </source>
</evidence>
<reference evidence="2" key="1">
    <citation type="journal article" date="2020" name="Ecol. Evol.">
        <title>Genome structure and content of the rice root-knot nematode (Meloidogyne graminicola).</title>
        <authorList>
            <person name="Phan N.T."/>
            <person name="Danchin E.G.J."/>
            <person name="Klopp C."/>
            <person name="Perfus-Barbeoch L."/>
            <person name="Kozlowski D.K."/>
            <person name="Koutsovoulos G.D."/>
            <person name="Lopez-Roques C."/>
            <person name="Bouchez O."/>
            <person name="Zahm M."/>
            <person name="Besnard G."/>
            <person name="Bellafiore S."/>
        </authorList>
    </citation>
    <scope>NUCLEOTIDE SEQUENCE</scope>
    <source>
        <strain evidence="2">VN-18</strain>
    </source>
</reference>
<evidence type="ECO:0000313" key="3">
    <source>
        <dbReference type="Proteomes" id="UP000605970"/>
    </source>
</evidence>
<dbReference type="EMBL" id="JABEBT010000015">
    <property type="protein sequence ID" value="KAF7638098.1"/>
    <property type="molecule type" value="Genomic_DNA"/>
</dbReference>
<keyword evidence="1" id="KW-1133">Transmembrane helix</keyword>
<proteinExistence type="predicted"/>
<evidence type="ECO:0000256" key="1">
    <source>
        <dbReference type="SAM" id="Phobius"/>
    </source>
</evidence>
<feature type="transmembrane region" description="Helical" evidence="1">
    <location>
        <begin position="205"/>
        <end position="225"/>
    </location>
</feature>
<keyword evidence="1" id="KW-0472">Membrane</keyword>
<dbReference type="AlphaFoldDB" id="A0A8S9ZXS5"/>
<gene>
    <name evidence="2" type="ORF">Mgra_00002549</name>
</gene>
<organism evidence="2 3">
    <name type="scientific">Meloidogyne graminicola</name>
    <dbReference type="NCBI Taxonomy" id="189291"/>
    <lineage>
        <taxon>Eukaryota</taxon>
        <taxon>Metazoa</taxon>
        <taxon>Ecdysozoa</taxon>
        <taxon>Nematoda</taxon>
        <taxon>Chromadorea</taxon>
        <taxon>Rhabditida</taxon>
        <taxon>Tylenchina</taxon>
        <taxon>Tylenchomorpha</taxon>
        <taxon>Tylenchoidea</taxon>
        <taxon>Meloidogynidae</taxon>
        <taxon>Meloidogyninae</taxon>
        <taxon>Meloidogyne</taxon>
    </lineage>
</organism>
<comment type="caution">
    <text evidence="2">The sequence shown here is derived from an EMBL/GenBank/DDBJ whole genome shotgun (WGS) entry which is preliminary data.</text>
</comment>
<keyword evidence="3" id="KW-1185">Reference proteome</keyword>
<dbReference type="Proteomes" id="UP000605970">
    <property type="component" value="Unassembled WGS sequence"/>
</dbReference>
<name>A0A8S9ZXS5_9BILA</name>
<evidence type="ECO:0008006" key="4">
    <source>
        <dbReference type="Google" id="ProtNLM"/>
    </source>
</evidence>
<feature type="transmembrane region" description="Helical" evidence="1">
    <location>
        <begin position="163"/>
        <end position="185"/>
    </location>
</feature>